<comment type="caution">
    <text evidence="1">The sequence shown here is derived from an EMBL/GenBank/DDBJ whole genome shotgun (WGS) entry which is preliminary data.</text>
</comment>
<organism evidence="1 2">
    <name type="scientific">Seiridium cardinale</name>
    <dbReference type="NCBI Taxonomy" id="138064"/>
    <lineage>
        <taxon>Eukaryota</taxon>
        <taxon>Fungi</taxon>
        <taxon>Dikarya</taxon>
        <taxon>Ascomycota</taxon>
        <taxon>Pezizomycotina</taxon>
        <taxon>Sordariomycetes</taxon>
        <taxon>Xylariomycetidae</taxon>
        <taxon>Amphisphaeriales</taxon>
        <taxon>Sporocadaceae</taxon>
        <taxon>Seiridium</taxon>
    </lineage>
</organism>
<sequence>MGGFAVDTDIDGQQFIPGYSQLALEDELVKGVAELGLLPDISKEYIKDKSKADSVAKGLVLVQASWLIFQVITRWASGLFVTALELNALAHAICALLVYFLWWEKPLDIQNATKVPGDLVLSIAALCWECALGRSNPIYLGVPSKGHVEKWKEEEMLKYMGYSPKPGARMRTMEEYQEGGQQQSTLGAIFSSSDVWVGYLGHFPPASSAIPLLELRGGHIERKAFFVTRMDDRCHSGWNTQYHPFKKMLGATSLPKGSEDEPGLEHASSQSIILRRWELILHLQLEYPEVMESFGIAMKYWTLPVMDSAGNEQPRKKSIVGLSAVGEGMSYPMITPAAGNSAESGTSLPSTMAFVV</sequence>
<protein>
    <submittedName>
        <fullName evidence="1">Uncharacterized protein</fullName>
    </submittedName>
</protein>
<keyword evidence="2" id="KW-1185">Reference proteome</keyword>
<accession>A0ABR2Y9R9</accession>
<dbReference type="EMBL" id="JARVKM010000001">
    <property type="protein sequence ID" value="KAK9783958.1"/>
    <property type="molecule type" value="Genomic_DNA"/>
</dbReference>
<gene>
    <name evidence="1" type="ORF">SCAR479_00517</name>
</gene>
<dbReference type="PANTHER" id="PTHR35043:SF7">
    <property type="entry name" value="TRANSCRIPTION FACTOR DOMAIN-CONTAINING PROTEIN"/>
    <property type="match status" value="1"/>
</dbReference>
<dbReference type="PANTHER" id="PTHR35043">
    <property type="entry name" value="TRANSCRIPTION FACTOR DOMAIN-CONTAINING PROTEIN"/>
    <property type="match status" value="1"/>
</dbReference>
<name>A0ABR2Y9R9_9PEZI</name>
<evidence type="ECO:0000313" key="1">
    <source>
        <dbReference type="EMBL" id="KAK9783958.1"/>
    </source>
</evidence>
<reference evidence="1 2" key="1">
    <citation type="submission" date="2024-02" db="EMBL/GenBank/DDBJ databases">
        <title>First draft genome assembly of two strains of Seiridium cardinale.</title>
        <authorList>
            <person name="Emiliani G."/>
            <person name="Scali E."/>
        </authorList>
    </citation>
    <scope>NUCLEOTIDE SEQUENCE [LARGE SCALE GENOMIC DNA]</scope>
    <source>
        <strain evidence="1 2">BM-138-000479</strain>
    </source>
</reference>
<dbReference type="Proteomes" id="UP001465668">
    <property type="component" value="Unassembled WGS sequence"/>
</dbReference>
<proteinExistence type="predicted"/>
<evidence type="ECO:0000313" key="2">
    <source>
        <dbReference type="Proteomes" id="UP001465668"/>
    </source>
</evidence>